<reference evidence="2 3" key="1">
    <citation type="submission" date="2016-07" db="EMBL/GenBank/DDBJ databases">
        <title>Pervasive Adenine N6-methylation of Active Genes in Fungi.</title>
        <authorList>
            <consortium name="DOE Joint Genome Institute"/>
            <person name="Mondo S.J."/>
            <person name="Dannebaum R.O."/>
            <person name="Kuo R.C."/>
            <person name="Labutti K."/>
            <person name="Haridas S."/>
            <person name="Kuo A."/>
            <person name="Salamov A."/>
            <person name="Ahrendt S.R."/>
            <person name="Lipzen A."/>
            <person name="Sullivan W."/>
            <person name="Andreopoulos W.B."/>
            <person name="Clum A."/>
            <person name="Lindquist E."/>
            <person name="Daum C."/>
            <person name="Ramamoorthy G.K."/>
            <person name="Gryganskyi A."/>
            <person name="Culley D."/>
            <person name="Magnuson J.K."/>
            <person name="James T.Y."/>
            <person name="O'Malley M.A."/>
            <person name="Stajich J.E."/>
            <person name="Spatafora J.W."/>
            <person name="Visel A."/>
            <person name="Grigoriev I.V."/>
        </authorList>
    </citation>
    <scope>NUCLEOTIDE SEQUENCE [LARGE SCALE GENOMIC DNA]</scope>
    <source>
        <strain evidence="2 3">68-887.2</strain>
    </source>
</reference>
<dbReference type="OrthoDB" id="2574359at2759"/>
<accession>A0A1Y2AQF2</accession>
<keyword evidence="3" id="KW-1185">Reference proteome</keyword>
<feature type="region of interest" description="Disordered" evidence="1">
    <location>
        <begin position="321"/>
        <end position="395"/>
    </location>
</feature>
<feature type="region of interest" description="Disordered" evidence="1">
    <location>
        <begin position="243"/>
        <end position="300"/>
    </location>
</feature>
<name>A0A1Y2AQF2_9TREE</name>
<sequence length="579" mass="63090">MMPKHRAYSRRELELLRRADLQNLYKIHGLKGANQKSDVLVEHLVKFFSSPAFTQPSSGSPGPGRKVRRLRTIEPQPMPKQRLVSSGMKHAREMVKVAEVALVKQGSQSGEAEMLPIVVPMDMGVDSQPLPISMRAIDIDEKSRNLSSRIAHLETLPSSSTSSPPELDRLRADLADVRATLQSGFVSLAQVEDMLHERDAEWAGRLKAVEDGWALKLQDVEATWEQRWRRGIGGSEAVLTETAPAGASRGGKRTRSSSVRIEVATPRKRARTEPLEGQTVADETRSIGSSEPHTPSPAKSIPLYVFKTPLALDFRHPTVEPVLPRTPSPSHQGIPLDNSRTPVVSDFFAPPPPFASSSKQRGNPSELPYPVFTTTPKPSEPTSPTLDAPPSASRARANLNHGFTSLTPGRLPTRAQHAPRAVSEAHVELATITESPENPVATSFAQRRVTSLDTRSTPTKMFPGGNLGSPSRLSPSPSIGDSDGFRYTPFPAPPRSAVKAQRPAVQPGEARNEEPAREYMSIALHGLENRTDSPSALATPGHRTLLGTERYRDTRFGDVPMLQWGTPGVDIWGSGTPGR</sequence>
<dbReference type="EMBL" id="MCFC01000065">
    <property type="protein sequence ID" value="ORY24704.1"/>
    <property type="molecule type" value="Genomic_DNA"/>
</dbReference>
<protein>
    <submittedName>
        <fullName evidence="2">Uncharacterized protein</fullName>
    </submittedName>
</protein>
<proteinExistence type="predicted"/>
<organism evidence="2 3">
    <name type="scientific">Naematelia encephala</name>
    <dbReference type="NCBI Taxonomy" id="71784"/>
    <lineage>
        <taxon>Eukaryota</taxon>
        <taxon>Fungi</taxon>
        <taxon>Dikarya</taxon>
        <taxon>Basidiomycota</taxon>
        <taxon>Agaricomycotina</taxon>
        <taxon>Tremellomycetes</taxon>
        <taxon>Tremellales</taxon>
        <taxon>Naemateliaceae</taxon>
        <taxon>Naematelia</taxon>
    </lineage>
</organism>
<evidence type="ECO:0000256" key="1">
    <source>
        <dbReference type="SAM" id="MobiDB-lite"/>
    </source>
</evidence>
<comment type="caution">
    <text evidence="2">The sequence shown here is derived from an EMBL/GenBank/DDBJ whole genome shotgun (WGS) entry which is preliminary data.</text>
</comment>
<dbReference type="InParanoid" id="A0A1Y2AQF2"/>
<feature type="compositionally biased region" description="Low complexity" evidence="1">
    <location>
        <begin position="468"/>
        <end position="480"/>
    </location>
</feature>
<evidence type="ECO:0000313" key="3">
    <source>
        <dbReference type="Proteomes" id="UP000193986"/>
    </source>
</evidence>
<feature type="region of interest" description="Disordered" evidence="1">
    <location>
        <begin position="455"/>
        <end position="514"/>
    </location>
</feature>
<dbReference type="Proteomes" id="UP000193986">
    <property type="component" value="Unassembled WGS sequence"/>
</dbReference>
<gene>
    <name evidence="2" type="ORF">BCR39DRAFT_546355</name>
</gene>
<dbReference type="AlphaFoldDB" id="A0A1Y2AQF2"/>
<dbReference type="STRING" id="71784.A0A1Y2AQF2"/>
<evidence type="ECO:0000313" key="2">
    <source>
        <dbReference type="EMBL" id="ORY24704.1"/>
    </source>
</evidence>
<feature type="compositionally biased region" description="Low complexity" evidence="1">
    <location>
        <begin position="373"/>
        <end position="385"/>
    </location>
</feature>